<gene>
    <name evidence="2 3 4 5 6" type="primary">LOC103665798</name>
</gene>
<dbReference type="GeneID" id="103665798"/>
<keyword evidence="1" id="KW-1185">Reference proteome</keyword>
<dbReference type="PANTHER" id="PTHR45134">
    <property type="entry name" value="OS08G0543275 PROTEIN"/>
    <property type="match status" value="1"/>
</dbReference>
<evidence type="ECO:0000313" key="6">
    <source>
        <dbReference type="RefSeq" id="XP_040496022.1"/>
    </source>
</evidence>
<reference evidence="2 3" key="1">
    <citation type="submission" date="2025-04" db="UniProtKB">
        <authorList>
            <consortium name="RefSeq"/>
        </authorList>
    </citation>
    <scope>IDENTIFICATION</scope>
    <source>
        <tissue evidence="2 3">Whole blood</tissue>
    </source>
</reference>
<evidence type="ECO:0000313" key="5">
    <source>
        <dbReference type="RefSeq" id="XP_040496021.1"/>
    </source>
</evidence>
<evidence type="ECO:0000313" key="4">
    <source>
        <dbReference type="RefSeq" id="XP_040496020.1"/>
    </source>
</evidence>
<organism evidence="1 2">
    <name type="scientific">Ursus maritimus</name>
    <name type="common">Polar bear</name>
    <name type="synonym">Thalarctos maritimus</name>
    <dbReference type="NCBI Taxonomy" id="29073"/>
    <lineage>
        <taxon>Eukaryota</taxon>
        <taxon>Metazoa</taxon>
        <taxon>Chordata</taxon>
        <taxon>Craniata</taxon>
        <taxon>Vertebrata</taxon>
        <taxon>Euteleostomi</taxon>
        <taxon>Mammalia</taxon>
        <taxon>Eutheria</taxon>
        <taxon>Laurasiatheria</taxon>
        <taxon>Carnivora</taxon>
        <taxon>Caniformia</taxon>
        <taxon>Ursidae</taxon>
        <taxon>Ursus</taxon>
    </lineage>
</organism>
<dbReference type="RefSeq" id="XP_040496018.1">
    <property type="nucleotide sequence ID" value="XM_040640084.1"/>
</dbReference>
<dbReference type="RefSeq" id="XP_040496022.1">
    <property type="nucleotide sequence ID" value="XM_040640088.1"/>
</dbReference>
<dbReference type="RefSeq" id="XP_040496019.1">
    <property type="nucleotide sequence ID" value="XM_040640085.1"/>
</dbReference>
<dbReference type="Proteomes" id="UP000261680">
    <property type="component" value="Unplaced"/>
</dbReference>
<proteinExistence type="predicted"/>
<evidence type="ECO:0000313" key="1">
    <source>
        <dbReference type="Proteomes" id="UP000261680"/>
    </source>
</evidence>
<accession>A0A8M1GK02</accession>
<dbReference type="RefSeq" id="XP_040496021.1">
    <property type="nucleotide sequence ID" value="XM_040640087.1"/>
</dbReference>
<dbReference type="PANTHER" id="PTHR45134:SF22">
    <property type="entry name" value="G-PROTEIN COUPLED RECEPTORS FAMILY 1 PROFILE DOMAIN-CONTAINING PROTEIN"/>
    <property type="match status" value="1"/>
</dbReference>
<name>A0A8M1GK02_URSMA</name>
<sequence length="337" mass="36499">MATVGVLHVPAHAGGFALSTPFHLSPASHLPFPTASPVELTLLKETAYPAPTVVVWSQIPIKSPPVRVYVQVCVRVYVCVGACRRMCTRICTHVCKCTPVHTCTQVVYVYVHTCAHVLAHFCVYLRACAYAYIHARVFLYVHAHTSVHMHICVHVQTCVHVCMYTCTCTTVHACVHVCVLVHTCAHLCVACAYVCVHSPVYIRLPISVCACIHGGVHDSLGVHTCVQLHKPVPWGSADPGVGGIRPPTFRSQLHRPLLTPPDHLQMLTGLPHGLSPPIIASGFLFVGLRGTCGDIRTFILMCSVSPQGLVLFPVGSPVTEQGLALKVRAVHGLPPWP</sequence>
<dbReference type="KEGG" id="umr:103665798"/>
<dbReference type="AlphaFoldDB" id="A0A8M1GK02"/>
<evidence type="ECO:0000313" key="2">
    <source>
        <dbReference type="RefSeq" id="XP_040496018.1"/>
    </source>
</evidence>
<evidence type="ECO:0000313" key="3">
    <source>
        <dbReference type="RefSeq" id="XP_040496019.1"/>
    </source>
</evidence>
<protein>
    <submittedName>
        <fullName evidence="2 3">Uncharacterized protein LOC103665798</fullName>
    </submittedName>
</protein>
<dbReference type="RefSeq" id="XP_040496020.1">
    <property type="nucleotide sequence ID" value="XM_040640086.1"/>
</dbReference>